<dbReference type="EMBL" id="JACHWP010000002">
    <property type="protein sequence ID" value="MBB3023080.1"/>
    <property type="molecule type" value="Genomic_DNA"/>
</dbReference>
<dbReference type="Proteomes" id="UP000568050">
    <property type="component" value="Unassembled WGS sequence"/>
</dbReference>
<keyword evidence="2" id="KW-1185">Reference proteome</keyword>
<gene>
    <name evidence="1" type="ORF">FHX50_001363</name>
</gene>
<organism evidence="1 2">
    <name type="scientific">Helcobacillus massiliensis</name>
    <dbReference type="NCBI Taxonomy" id="521392"/>
    <lineage>
        <taxon>Bacteria</taxon>
        <taxon>Bacillati</taxon>
        <taxon>Actinomycetota</taxon>
        <taxon>Actinomycetes</taxon>
        <taxon>Micrococcales</taxon>
        <taxon>Dermabacteraceae</taxon>
        <taxon>Helcobacillus</taxon>
    </lineage>
</organism>
<evidence type="ECO:0000313" key="1">
    <source>
        <dbReference type="EMBL" id="MBB3023080.1"/>
    </source>
</evidence>
<protein>
    <submittedName>
        <fullName evidence="1">Uncharacterized protein</fullName>
    </submittedName>
</protein>
<sequence length="64" mass="6778">MQNAAASTKSARWTERFFGNLSRKMVGQDVERGSVVPGSRHNSNVAAIAHSHTAQGVTALGIGR</sequence>
<dbReference type="AlphaFoldDB" id="A0A839QWC3"/>
<reference evidence="1 2" key="1">
    <citation type="submission" date="2020-08" db="EMBL/GenBank/DDBJ databases">
        <title>Sequencing the genomes of 1000 actinobacteria strains.</title>
        <authorList>
            <person name="Klenk H.-P."/>
        </authorList>
    </citation>
    <scope>NUCLEOTIDE SEQUENCE [LARGE SCALE GENOMIC DNA]</scope>
    <source>
        <strain evidence="1 2">DSM 23040</strain>
    </source>
</reference>
<name>A0A839QWC3_9MICO</name>
<accession>A0A839QWC3</accession>
<dbReference type="RefSeq" id="WP_183375872.1">
    <property type="nucleotide sequence ID" value="NZ_CBCSFZ010000001.1"/>
</dbReference>
<proteinExistence type="predicted"/>
<evidence type="ECO:0000313" key="2">
    <source>
        <dbReference type="Proteomes" id="UP000568050"/>
    </source>
</evidence>
<comment type="caution">
    <text evidence="1">The sequence shown here is derived from an EMBL/GenBank/DDBJ whole genome shotgun (WGS) entry which is preliminary data.</text>
</comment>